<accession>A0A146FHV7</accession>
<protein>
    <submittedName>
        <fullName evidence="1">Argininosuccinate synthase</fullName>
    </submittedName>
</protein>
<evidence type="ECO:0000313" key="2">
    <source>
        <dbReference type="Proteomes" id="UP000075230"/>
    </source>
</evidence>
<dbReference type="EMBL" id="BCWF01000018">
    <property type="protein sequence ID" value="GAT24821.1"/>
    <property type="molecule type" value="Genomic_DNA"/>
</dbReference>
<sequence>MGWLVGRCSLGAQGSGLYLQVRHPVLDLGPDALLRLAIMEYEVSTGLSFAKPEVYRRTMKAYQVAGIQATHGSQARQSLISLVIVITPPAVLG</sequence>
<reference evidence="1 2" key="1">
    <citation type="journal article" date="2016" name="DNA Res.">
        <title>Genome sequence of Aspergillus luchuensis NBRC 4314.</title>
        <authorList>
            <person name="Yamada O."/>
            <person name="Machida M."/>
            <person name="Hosoyama A."/>
            <person name="Goto M."/>
            <person name="Takahashi T."/>
            <person name="Futagami T."/>
            <person name="Yamagata Y."/>
            <person name="Takeuchi M."/>
            <person name="Kobayashi T."/>
            <person name="Koike H."/>
            <person name="Abe K."/>
            <person name="Asai K."/>
            <person name="Arita M."/>
            <person name="Fujita N."/>
            <person name="Fukuda K."/>
            <person name="Higa K."/>
            <person name="Horikawa H."/>
            <person name="Ishikawa T."/>
            <person name="Jinno K."/>
            <person name="Kato Y."/>
            <person name="Kirimura K."/>
            <person name="Mizutani O."/>
            <person name="Nakasone K."/>
            <person name="Sano M."/>
            <person name="Shiraishi Y."/>
            <person name="Tsukahara M."/>
            <person name="Gomi K."/>
        </authorList>
    </citation>
    <scope>NUCLEOTIDE SEQUENCE [LARGE SCALE GENOMIC DNA]</scope>
    <source>
        <strain evidence="1 2">RIB 2604</strain>
    </source>
</reference>
<dbReference type="Proteomes" id="UP000075230">
    <property type="component" value="Unassembled WGS sequence"/>
</dbReference>
<comment type="caution">
    <text evidence="1">The sequence shown here is derived from an EMBL/GenBank/DDBJ whole genome shotgun (WGS) entry which is preliminary data.</text>
</comment>
<evidence type="ECO:0000313" key="1">
    <source>
        <dbReference type="EMBL" id="GAT24821.1"/>
    </source>
</evidence>
<gene>
    <name evidence="1" type="ORF">RIB2604_01806520</name>
</gene>
<proteinExistence type="predicted"/>
<dbReference type="AlphaFoldDB" id="A0A146FHV7"/>
<name>A0A146FHV7_ASPKA</name>
<organism evidence="1 2">
    <name type="scientific">Aspergillus kawachii</name>
    <name type="common">White koji mold</name>
    <name type="synonym">Aspergillus awamori var. kawachi</name>
    <dbReference type="NCBI Taxonomy" id="1069201"/>
    <lineage>
        <taxon>Eukaryota</taxon>
        <taxon>Fungi</taxon>
        <taxon>Dikarya</taxon>
        <taxon>Ascomycota</taxon>
        <taxon>Pezizomycotina</taxon>
        <taxon>Eurotiomycetes</taxon>
        <taxon>Eurotiomycetidae</taxon>
        <taxon>Eurotiales</taxon>
        <taxon>Aspergillaceae</taxon>
        <taxon>Aspergillus</taxon>
        <taxon>Aspergillus subgen. Circumdati</taxon>
    </lineage>
</organism>
<reference evidence="2" key="2">
    <citation type="submission" date="2016-02" db="EMBL/GenBank/DDBJ databases">
        <title>Genome sequencing of Aspergillus luchuensis NBRC 4314.</title>
        <authorList>
            <person name="Yamada O."/>
        </authorList>
    </citation>
    <scope>NUCLEOTIDE SEQUENCE [LARGE SCALE GENOMIC DNA]</scope>
    <source>
        <strain evidence="2">RIB 2604</strain>
    </source>
</reference>